<dbReference type="InterPro" id="IPR051114">
    <property type="entry name" value="Mito_RNA_Proc_CCM1"/>
</dbReference>
<accession>A0ABP0Q2F8</accession>
<dbReference type="Proteomes" id="UP001642464">
    <property type="component" value="Unassembled WGS sequence"/>
</dbReference>
<feature type="non-terminal residue" evidence="3">
    <location>
        <position position="591"/>
    </location>
</feature>
<dbReference type="EMBL" id="CAXAMM010038811">
    <property type="protein sequence ID" value="CAK9081185.1"/>
    <property type="molecule type" value="Genomic_DNA"/>
</dbReference>
<protein>
    <submittedName>
        <fullName evidence="3">Mitochondrial</fullName>
    </submittedName>
</protein>
<feature type="repeat" description="PPR" evidence="1">
    <location>
        <begin position="73"/>
        <end position="107"/>
    </location>
</feature>
<dbReference type="NCBIfam" id="TIGR00756">
    <property type="entry name" value="PPR"/>
    <property type="match status" value="3"/>
</dbReference>
<keyword evidence="2" id="KW-1133">Transmembrane helix</keyword>
<comment type="caution">
    <text evidence="3">The sequence shown here is derived from an EMBL/GenBank/DDBJ whole genome shotgun (WGS) entry which is preliminary data.</text>
</comment>
<dbReference type="PANTHER" id="PTHR47934:SF6">
    <property type="entry name" value="MITOCHONDRIAL GROUP I INTRON SPLICING FACTOR CCM1-RELATED"/>
    <property type="match status" value="1"/>
</dbReference>
<keyword evidence="4" id="KW-1185">Reference proteome</keyword>
<feature type="repeat" description="PPR" evidence="1">
    <location>
        <begin position="138"/>
        <end position="172"/>
    </location>
</feature>
<dbReference type="PANTHER" id="PTHR47934">
    <property type="entry name" value="PENTATRICOPEPTIDE REPEAT-CONTAINING PROTEIN PET309, MITOCHONDRIAL"/>
    <property type="match status" value="1"/>
</dbReference>
<sequence>NDELEPDLIAYNTLMKAYAAGQAGSAARGLLLEMECCRVSPDVVSYCAAMKASAAHEVPGLFAQLGERQLQADLITFSTLISALARRGRGREAEETLAAMRRSMLVPDAVCYTPVLDLYARRGEVAKLQTLLAQIEGNIVSYTVLMKALVKAERLEEARETLAQMSEKQLEPNLVSYTSLLSAFAKKGQTEEATTLVESMRANELQMDVVSYGALLSAFAAARDAQGALDTLQQCRQERIAPNLICYATALRAVKAAGDRKQLEMLLAEMTQSRPRERERGSKPEFRRRTEVRWCDGEAEMGRNPVADSPRPFGAVTASKINETCSCRDGPKAHGLLQCPLQLWVAMELAVAKKKDASELEDILHGIRHRSGLFISFFVTRDMERSVAKYFVRLIYATGDGDNIFTPKYLHLIREIERRVQRLPSFHRFCLAGDRGRCQPPLSVINYFFATVNGATGAMVPDGQGSKLLPIQSILASLGTSNSYFVDRYFGVSQSQLQAALEGNITRSVLRFGLPLRGFSNLQDHQQFELFSQFVRDELRPTLVEATSEELKVFFYGDAITQVEVEATVWHDAAYATGSLAFIFLYLVFYL</sequence>
<evidence type="ECO:0000313" key="4">
    <source>
        <dbReference type="Proteomes" id="UP001642464"/>
    </source>
</evidence>
<dbReference type="Pfam" id="PF13041">
    <property type="entry name" value="PPR_2"/>
    <property type="match status" value="1"/>
</dbReference>
<evidence type="ECO:0000256" key="1">
    <source>
        <dbReference type="PROSITE-ProRule" id="PRU00708"/>
    </source>
</evidence>
<proteinExistence type="predicted"/>
<dbReference type="PROSITE" id="PS51375">
    <property type="entry name" value="PPR"/>
    <property type="match status" value="4"/>
</dbReference>
<dbReference type="InterPro" id="IPR011990">
    <property type="entry name" value="TPR-like_helical_dom_sf"/>
</dbReference>
<dbReference type="Gene3D" id="1.25.40.10">
    <property type="entry name" value="Tetratricopeptide repeat domain"/>
    <property type="match status" value="3"/>
</dbReference>
<feature type="repeat" description="PPR" evidence="1">
    <location>
        <begin position="208"/>
        <end position="242"/>
    </location>
</feature>
<feature type="non-terminal residue" evidence="3">
    <location>
        <position position="1"/>
    </location>
</feature>
<dbReference type="Pfam" id="PF13812">
    <property type="entry name" value="PPR_3"/>
    <property type="match status" value="3"/>
</dbReference>
<keyword evidence="2" id="KW-0812">Transmembrane</keyword>
<dbReference type="InterPro" id="IPR002885">
    <property type="entry name" value="PPR_rpt"/>
</dbReference>
<evidence type="ECO:0000313" key="3">
    <source>
        <dbReference type="EMBL" id="CAK9081185.1"/>
    </source>
</evidence>
<gene>
    <name evidence="3" type="ORF">SCF082_LOCUS38672</name>
</gene>
<feature type="repeat" description="PPR" evidence="1">
    <location>
        <begin position="173"/>
        <end position="207"/>
    </location>
</feature>
<feature type="transmembrane region" description="Helical" evidence="2">
    <location>
        <begin position="573"/>
        <end position="590"/>
    </location>
</feature>
<evidence type="ECO:0000256" key="2">
    <source>
        <dbReference type="SAM" id="Phobius"/>
    </source>
</evidence>
<reference evidence="3 4" key="1">
    <citation type="submission" date="2024-02" db="EMBL/GenBank/DDBJ databases">
        <authorList>
            <person name="Chen Y."/>
            <person name="Shah S."/>
            <person name="Dougan E. K."/>
            <person name="Thang M."/>
            <person name="Chan C."/>
        </authorList>
    </citation>
    <scope>NUCLEOTIDE SEQUENCE [LARGE SCALE GENOMIC DNA]</scope>
</reference>
<name>A0ABP0Q2F8_9DINO</name>
<keyword evidence="2" id="KW-0472">Membrane</keyword>
<organism evidence="3 4">
    <name type="scientific">Durusdinium trenchii</name>
    <dbReference type="NCBI Taxonomy" id="1381693"/>
    <lineage>
        <taxon>Eukaryota</taxon>
        <taxon>Sar</taxon>
        <taxon>Alveolata</taxon>
        <taxon>Dinophyceae</taxon>
        <taxon>Suessiales</taxon>
        <taxon>Symbiodiniaceae</taxon>
        <taxon>Durusdinium</taxon>
    </lineage>
</organism>